<dbReference type="GO" id="GO:0016705">
    <property type="term" value="F:oxidoreductase activity, acting on paired donors, with incorporation or reduction of molecular oxygen"/>
    <property type="evidence" value="ECO:0007669"/>
    <property type="project" value="InterPro"/>
</dbReference>
<name>A0A6P7TV32_9MOLL</name>
<dbReference type="InterPro" id="IPR036396">
    <property type="entry name" value="Cyt_P450_sf"/>
</dbReference>
<protein>
    <submittedName>
        <fullName evidence="4">Lanosterol 14-alpha demethylase-like</fullName>
    </submittedName>
</protein>
<dbReference type="GO" id="GO:0004497">
    <property type="term" value="F:monooxygenase activity"/>
    <property type="evidence" value="ECO:0007669"/>
    <property type="project" value="InterPro"/>
</dbReference>
<dbReference type="GO" id="GO:0020037">
    <property type="term" value="F:heme binding"/>
    <property type="evidence" value="ECO:0007669"/>
    <property type="project" value="InterPro"/>
</dbReference>
<proteinExistence type="inferred from homology"/>
<evidence type="ECO:0000256" key="2">
    <source>
        <dbReference type="PIRSR" id="PIRSR602401-1"/>
    </source>
</evidence>
<dbReference type="PRINTS" id="PR00463">
    <property type="entry name" value="EP450I"/>
</dbReference>
<sequence>MMGKTITVFLGSQATELFYSKGNDDLNEEEIYNKFTNPIFGKTDILKNFINIKGNNVRNIVFENRMKWISDINNVFSILVYIFPAWFPLKVKNDGRKVDEKAIRALIMGQFISGIQTPSSTAAWLTLFIAHNKKIQLYEEQISVCGKDFKNLTNDDLKEMDLLDRCFKETLRLRPPAALIARRCKNDMVFCFINYDIKKMGVCSYIPFGYGQRRCSGEKFANIQIKITLAYLIQNYEIFLEKNVIPGIDISTVVRSPLNSMIYLKSRNAP</sequence>
<reference evidence="4" key="1">
    <citation type="submission" date="2025-08" db="UniProtKB">
        <authorList>
            <consortium name="RefSeq"/>
        </authorList>
    </citation>
    <scope>IDENTIFICATION</scope>
</reference>
<dbReference type="InterPro" id="IPR001128">
    <property type="entry name" value="Cyt_P450"/>
</dbReference>
<keyword evidence="2" id="KW-0479">Metal-binding</keyword>
<dbReference type="KEGG" id="osn:115229399"/>
<dbReference type="PANTHER" id="PTHR24291:SF191">
    <property type="entry name" value="STEROL 14-DEMETHYLASE"/>
    <property type="match status" value="1"/>
</dbReference>
<keyword evidence="2" id="KW-0408">Iron</keyword>
<dbReference type="Proteomes" id="UP000515154">
    <property type="component" value="Unplaced"/>
</dbReference>
<evidence type="ECO:0000256" key="1">
    <source>
        <dbReference type="ARBA" id="ARBA00010617"/>
    </source>
</evidence>
<dbReference type="AlphaFoldDB" id="A0A6P7TV32"/>
<evidence type="ECO:0000313" key="4">
    <source>
        <dbReference type="RefSeq" id="XP_029655618.1"/>
    </source>
</evidence>
<keyword evidence="3" id="KW-1185">Reference proteome</keyword>
<gene>
    <name evidence="4" type="primary">LOC115229399</name>
</gene>
<dbReference type="RefSeq" id="XP_029655618.1">
    <property type="nucleotide sequence ID" value="XM_029799758.1"/>
</dbReference>
<dbReference type="InterPro" id="IPR002401">
    <property type="entry name" value="Cyt_P450_E_grp-I"/>
</dbReference>
<dbReference type="GO" id="GO:0005506">
    <property type="term" value="F:iron ion binding"/>
    <property type="evidence" value="ECO:0007669"/>
    <property type="project" value="InterPro"/>
</dbReference>
<feature type="binding site" description="axial binding residue" evidence="2">
    <location>
        <position position="215"/>
    </location>
    <ligand>
        <name>heme</name>
        <dbReference type="ChEBI" id="CHEBI:30413"/>
    </ligand>
    <ligandPart>
        <name>Fe</name>
        <dbReference type="ChEBI" id="CHEBI:18248"/>
    </ligandPart>
</feature>
<dbReference type="Gene3D" id="1.10.630.10">
    <property type="entry name" value="Cytochrome P450"/>
    <property type="match status" value="2"/>
</dbReference>
<evidence type="ECO:0000313" key="3">
    <source>
        <dbReference type="Proteomes" id="UP000515154"/>
    </source>
</evidence>
<dbReference type="Pfam" id="PF00067">
    <property type="entry name" value="p450"/>
    <property type="match status" value="2"/>
</dbReference>
<organism evidence="3 4">
    <name type="scientific">Octopus sinensis</name>
    <name type="common">East Asian common octopus</name>
    <dbReference type="NCBI Taxonomy" id="2607531"/>
    <lineage>
        <taxon>Eukaryota</taxon>
        <taxon>Metazoa</taxon>
        <taxon>Spiralia</taxon>
        <taxon>Lophotrochozoa</taxon>
        <taxon>Mollusca</taxon>
        <taxon>Cephalopoda</taxon>
        <taxon>Coleoidea</taxon>
        <taxon>Octopodiformes</taxon>
        <taxon>Octopoda</taxon>
        <taxon>Incirrata</taxon>
        <taxon>Octopodidae</taxon>
        <taxon>Octopus</taxon>
    </lineage>
</organism>
<keyword evidence="2" id="KW-0349">Heme</keyword>
<accession>A0A6P7TV32</accession>
<dbReference type="PANTHER" id="PTHR24291">
    <property type="entry name" value="CYTOCHROME P450 FAMILY 4"/>
    <property type="match status" value="1"/>
</dbReference>
<dbReference type="SUPFAM" id="SSF48264">
    <property type="entry name" value="Cytochrome P450"/>
    <property type="match status" value="1"/>
</dbReference>
<comment type="cofactor">
    <cofactor evidence="2">
        <name>heme</name>
        <dbReference type="ChEBI" id="CHEBI:30413"/>
    </cofactor>
</comment>
<dbReference type="PRINTS" id="PR00385">
    <property type="entry name" value="P450"/>
</dbReference>
<dbReference type="InterPro" id="IPR050196">
    <property type="entry name" value="Cytochrome_P450_Monoox"/>
</dbReference>
<comment type="similarity">
    <text evidence="1">Belongs to the cytochrome P450 family.</text>
</comment>